<comment type="caution">
    <text evidence="1">The sequence shown here is derived from an EMBL/GenBank/DDBJ whole genome shotgun (WGS) entry which is preliminary data.</text>
</comment>
<gene>
    <name evidence="1" type="ORF">JQC93_02675</name>
</gene>
<dbReference type="EMBL" id="JAFEUM010000001">
    <property type="protein sequence ID" value="MBM7035299.1"/>
    <property type="molecule type" value="Genomic_DNA"/>
</dbReference>
<evidence type="ECO:0000313" key="1">
    <source>
        <dbReference type="EMBL" id="MBM7035299.1"/>
    </source>
</evidence>
<organism evidence="1 2">
    <name type="scientific">Vibrio ulleungensis</name>
    <dbReference type="NCBI Taxonomy" id="2807619"/>
    <lineage>
        <taxon>Bacteria</taxon>
        <taxon>Pseudomonadati</taxon>
        <taxon>Pseudomonadota</taxon>
        <taxon>Gammaproteobacteria</taxon>
        <taxon>Vibrionales</taxon>
        <taxon>Vibrionaceae</taxon>
        <taxon>Vibrio</taxon>
    </lineage>
</organism>
<dbReference type="Proteomes" id="UP000809621">
    <property type="component" value="Unassembled WGS sequence"/>
</dbReference>
<proteinExistence type="predicted"/>
<name>A0ABS2HE49_9VIBR</name>
<keyword evidence="2" id="KW-1185">Reference proteome</keyword>
<protein>
    <submittedName>
        <fullName evidence="1">Uncharacterized protein</fullName>
    </submittedName>
</protein>
<accession>A0ABS2HE49</accession>
<sequence>MTTLPMYLQDAKHLLTEHGFTTSDVWYHGTTSALVPSIMQSGLKRSGDEALTDAAQKTMATIGNTFTPTQEPVFLTQSKELAYYWATQTVRDRSVRFEGSEEPIVLEVTLPAESLAKVKPDVGAMSLLMMDSGEHFMAHLAGIYQQCDFPTPDIDLRSADRMEYLNKLGMAYIDQDIDPQFVCQLRETVSEQA</sequence>
<reference evidence="1 2" key="1">
    <citation type="submission" date="2021-02" db="EMBL/GenBank/DDBJ databases">
        <authorList>
            <person name="Park J.-S."/>
        </authorList>
    </citation>
    <scope>NUCLEOTIDE SEQUENCE [LARGE SCALE GENOMIC DNA]</scope>
    <source>
        <strain evidence="1 2">188UL20-2</strain>
    </source>
</reference>
<dbReference type="RefSeq" id="WP_205156910.1">
    <property type="nucleotide sequence ID" value="NZ_JAFEUM010000001.1"/>
</dbReference>
<evidence type="ECO:0000313" key="2">
    <source>
        <dbReference type="Proteomes" id="UP000809621"/>
    </source>
</evidence>